<sequence length="312" mass="34711">MTEPTERGDTPTLWESHMIKWFLDGLLLHISAATKKSCVGYEDARLTELIQHAKHAERQITAEKTRKSDNREKQAHSAHLTMVKTVTNLAENEHDRHVIGEGLASTDEEEIMARGAAADRAEDVLGWEEMSATYATRRVTGLPTVPREKMVPGMPTPIRSLTEPRGRRGPVEREGAIFQRQQTRESFIPNYAPLEAPLSSLIDGKNLSSHDKVMWTPEADQAFIDLRLALQSSPTLGLPHPTKPFTQAVDERDGCMTSVLLQTHGKLRPVAYFSAKLDPVTVGHPRCLRAVAAAEKTLLASRDIVGLRDLMM</sequence>
<gene>
    <name evidence="1" type="ORF">L3Q82_011443</name>
</gene>
<feature type="non-terminal residue" evidence="1">
    <location>
        <position position="312"/>
    </location>
</feature>
<evidence type="ECO:0000313" key="1">
    <source>
        <dbReference type="EMBL" id="KAI3364668.1"/>
    </source>
</evidence>
<dbReference type="EMBL" id="CM041543">
    <property type="protein sequence ID" value="KAI3364668.1"/>
    <property type="molecule type" value="Genomic_DNA"/>
</dbReference>
<keyword evidence="2" id="KW-1185">Reference proteome</keyword>
<dbReference type="Proteomes" id="UP000831701">
    <property type="component" value="Chromosome 13"/>
</dbReference>
<accession>A0ACB8WA11</accession>
<evidence type="ECO:0000313" key="2">
    <source>
        <dbReference type="Proteomes" id="UP000831701"/>
    </source>
</evidence>
<name>A0ACB8WA11_9TELE</name>
<comment type="caution">
    <text evidence="1">The sequence shown here is derived from an EMBL/GenBank/DDBJ whole genome shotgun (WGS) entry which is preliminary data.</text>
</comment>
<proteinExistence type="predicted"/>
<organism evidence="1 2">
    <name type="scientific">Scortum barcoo</name>
    <name type="common">barcoo grunter</name>
    <dbReference type="NCBI Taxonomy" id="214431"/>
    <lineage>
        <taxon>Eukaryota</taxon>
        <taxon>Metazoa</taxon>
        <taxon>Chordata</taxon>
        <taxon>Craniata</taxon>
        <taxon>Vertebrata</taxon>
        <taxon>Euteleostomi</taxon>
        <taxon>Actinopterygii</taxon>
        <taxon>Neopterygii</taxon>
        <taxon>Teleostei</taxon>
        <taxon>Neoteleostei</taxon>
        <taxon>Acanthomorphata</taxon>
        <taxon>Eupercaria</taxon>
        <taxon>Centrarchiformes</taxon>
        <taxon>Terapontoidei</taxon>
        <taxon>Terapontidae</taxon>
        <taxon>Scortum</taxon>
    </lineage>
</organism>
<protein>
    <submittedName>
        <fullName evidence="1">Uncharacterized protein</fullName>
    </submittedName>
</protein>
<reference evidence="1" key="1">
    <citation type="submission" date="2022-04" db="EMBL/GenBank/DDBJ databases">
        <title>Jade perch genome.</title>
        <authorList>
            <person name="Chao B."/>
        </authorList>
    </citation>
    <scope>NUCLEOTIDE SEQUENCE</scope>
    <source>
        <strain evidence="1">CB-2022</strain>
    </source>
</reference>